<dbReference type="Proteomes" id="UP000799767">
    <property type="component" value="Unassembled WGS sequence"/>
</dbReference>
<organism evidence="2 3">
    <name type="scientific">Neohortaea acidophila</name>
    <dbReference type="NCBI Taxonomy" id="245834"/>
    <lineage>
        <taxon>Eukaryota</taxon>
        <taxon>Fungi</taxon>
        <taxon>Dikarya</taxon>
        <taxon>Ascomycota</taxon>
        <taxon>Pezizomycotina</taxon>
        <taxon>Dothideomycetes</taxon>
        <taxon>Dothideomycetidae</taxon>
        <taxon>Mycosphaerellales</taxon>
        <taxon>Teratosphaeriaceae</taxon>
        <taxon>Neohortaea</taxon>
    </lineage>
</organism>
<gene>
    <name evidence="2" type="ORF">BDY17DRAFT_297279</name>
</gene>
<dbReference type="OrthoDB" id="47375at2759"/>
<keyword evidence="3" id="KW-1185">Reference proteome</keyword>
<dbReference type="AlphaFoldDB" id="A0A6A6PTV4"/>
<evidence type="ECO:0008006" key="4">
    <source>
        <dbReference type="Google" id="ProtNLM"/>
    </source>
</evidence>
<evidence type="ECO:0000313" key="3">
    <source>
        <dbReference type="Proteomes" id="UP000799767"/>
    </source>
</evidence>
<accession>A0A6A6PTV4</accession>
<evidence type="ECO:0000313" key="2">
    <source>
        <dbReference type="EMBL" id="KAF2483335.1"/>
    </source>
</evidence>
<sequence>MRLLTLPTQCELHANSLPQFGAIVAVSREGSPRRESLIVAANITEIDITIPRQPQWTDADVLGMHADKDSRITRGSALAWLGHLNALRWFLSTNLETMLVIEDDVDWDIHLRTYQIPKAAHAIRQLVKDQTNPPGQVQHNVKKNNFWGNVSAWDLLYLGHCGDIFRPSDWQESIPRLMYEDKSLPAINDMHPHTTVFVNFLQLPEYHRMIHQSVFPLCTFAFALTRNGAHRLLTEIAPKERDGGTMAYDVRVVEGCRPSGGLRCWSANPELFHHMSSKSEIEAIDRPDADSGADKGVSKPDEPGDTANIACGVRSKEFFTREQKALKFLRQRVGREGVCLKDEGKVKEPKPMYTGLGDSRMYQ</sequence>
<name>A0A6A6PTV4_9PEZI</name>
<proteinExistence type="predicted"/>
<reference evidence="2" key="1">
    <citation type="journal article" date="2020" name="Stud. Mycol.">
        <title>101 Dothideomycetes genomes: a test case for predicting lifestyles and emergence of pathogens.</title>
        <authorList>
            <person name="Haridas S."/>
            <person name="Albert R."/>
            <person name="Binder M."/>
            <person name="Bloem J."/>
            <person name="Labutti K."/>
            <person name="Salamov A."/>
            <person name="Andreopoulos B."/>
            <person name="Baker S."/>
            <person name="Barry K."/>
            <person name="Bills G."/>
            <person name="Bluhm B."/>
            <person name="Cannon C."/>
            <person name="Castanera R."/>
            <person name="Culley D."/>
            <person name="Daum C."/>
            <person name="Ezra D."/>
            <person name="Gonzalez J."/>
            <person name="Henrissat B."/>
            <person name="Kuo A."/>
            <person name="Liang C."/>
            <person name="Lipzen A."/>
            <person name="Lutzoni F."/>
            <person name="Magnuson J."/>
            <person name="Mondo S."/>
            <person name="Nolan M."/>
            <person name="Ohm R."/>
            <person name="Pangilinan J."/>
            <person name="Park H.-J."/>
            <person name="Ramirez L."/>
            <person name="Alfaro M."/>
            <person name="Sun H."/>
            <person name="Tritt A."/>
            <person name="Yoshinaga Y."/>
            <person name="Zwiers L.-H."/>
            <person name="Turgeon B."/>
            <person name="Goodwin S."/>
            <person name="Spatafora J."/>
            <person name="Crous P."/>
            <person name="Grigoriev I."/>
        </authorList>
    </citation>
    <scope>NUCLEOTIDE SEQUENCE</scope>
    <source>
        <strain evidence="2">CBS 113389</strain>
    </source>
</reference>
<dbReference type="RefSeq" id="XP_033589905.1">
    <property type="nucleotide sequence ID" value="XM_033733573.1"/>
</dbReference>
<dbReference type="EMBL" id="MU001635">
    <property type="protein sequence ID" value="KAF2483335.1"/>
    <property type="molecule type" value="Genomic_DNA"/>
</dbReference>
<feature type="compositionally biased region" description="Basic and acidic residues" evidence="1">
    <location>
        <begin position="286"/>
        <end position="302"/>
    </location>
</feature>
<feature type="region of interest" description="Disordered" evidence="1">
    <location>
        <begin position="286"/>
        <end position="307"/>
    </location>
</feature>
<protein>
    <recommendedName>
        <fullName evidence="4">Glycosyltransferase family 25 protein</fullName>
    </recommendedName>
</protein>
<evidence type="ECO:0000256" key="1">
    <source>
        <dbReference type="SAM" id="MobiDB-lite"/>
    </source>
</evidence>
<dbReference type="GeneID" id="54474575"/>